<reference evidence="3" key="1">
    <citation type="journal article" date="2004" name="Curr. Genet.">
        <title>The transcriptional program of synchronous gametogenesis in Chlamydomonas reinhardtii.</title>
        <authorList>
            <person name="Abe J."/>
            <person name="Kubo T."/>
            <person name="Takagi Y."/>
            <person name="Saito T."/>
            <person name="Miura K."/>
            <person name="Fukuzawa H."/>
            <person name="Matsuda Y."/>
        </authorList>
    </citation>
    <scope>NUCLEOTIDE SEQUENCE</scope>
    <source>
        <strain evidence="3">C-9</strain>
    </source>
</reference>
<protein>
    <submittedName>
        <fullName evidence="3">NSG1 protein</fullName>
    </submittedName>
</protein>
<feature type="region of interest" description="Disordered" evidence="1">
    <location>
        <begin position="72"/>
        <end position="92"/>
    </location>
</feature>
<feature type="compositionally biased region" description="Pro residues" evidence="1">
    <location>
        <begin position="76"/>
        <end position="90"/>
    </location>
</feature>
<name>Q65Z22_CHLRE</name>
<dbReference type="AlphaFoldDB" id="Q65Z22"/>
<feature type="compositionally biased region" description="Low complexity" evidence="1">
    <location>
        <begin position="298"/>
        <end position="312"/>
    </location>
</feature>
<proteinExistence type="evidence at transcript level"/>
<evidence type="ECO:0000256" key="2">
    <source>
        <dbReference type="SAM" id="SignalP"/>
    </source>
</evidence>
<accession>Q65Z22</accession>
<organism evidence="3">
    <name type="scientific">Chlamydomonas reinhardtii</name>
    <name type="common">Chlamydomonas smithii</name>
    <dbReference type="NCBI Taxonomy" id="3055"/>
    <lineage>
        <taxon>Eukaryota</taxon>
        <taxon>Viridiplantae</taxon>
        <taxon>Chlorophyta</taxon>
        <taxon>core chlorophytes</taxon>
        <taxon>Chlorophyceae</taxon>
        <taxon>CS clade</taxon>
        <taxon>Chlamydomonadales</taxon>
        <taxon>Chlamydomonadaceae</taxon>
        <taxon>Chlamydomonas</taxon>
    </lineage>
</organism>
<gene>
    <name evidence="3" type="primary">NSG1</name>
</gene>
<feature type="chain" id="PRO_5004268746" evidence="2">
    <location>
        <begin position="27"/>
        <end position="382"/>
    </location>
</feature>
<dbReference type="EMBL" id="AB167472">
    <property type="protein sequence ID" value="BAD44750.1"/>
    <property type="molecule type" value="mRNA"/>
</dbReference>
<evidence type="ECO:0000313" key="3">
    <source>
        <dbReference type="EMBL" id="BAD44750.1"/>
    </source>
</evidence>
<evidence type="ECO:0000256" key="1">
    <source>
        <dbReference type="SAM" id="MobiDB-lite"/>
    </source>
</evidence>
<feature type="region of interest" description="Disordered" evidence="1">
    <location>
        <begin position="298"/>
        <end position="318"/>
    </location>
</feature>
<dbReference type="ExpressionAtlas" id="Q65Z22">
    <property type="expression patterns" value="baseline and differential"/>
</dbReference>
<keyword evidence="2" id="KW-0732">Signal</keyword>
<sequence length="382" mass="41357">MARSLSRAGPLAILLVLFFSAELAKAARLTTILDDHSESTNDLPTDSIDTVLETVSDTAEVNDVVRRFLDTAVGAYPPPPSPEPPQPPAPLDDSLYIDFIDMPAQGAKGTEGRPAKDLVWFDDEDFYDQLKGYKPLQLVARPKRADCSNRQCQRCLGAWKASEKQDTVYVFFRDPVQISKIYIKQLLNPGVAIVQFLRWKAPQKGSTKPRGGAIVLNQTTDSTKCGEVLTVDVPPEVSGIDLTPLKRGSANRIRPIALGATPWAASASPSFALLVWVPTTARGLRTFTLTAAPCTLRTPPSTTTTASTTPQLPTKPPTPLRCHGPAFASITVRRLVANINLGWTAVHSARGIHEVRTVLALCTASLLARMLDACVVQGELDI</sequence>
<feature type="signal peptide" evidence="2">
    <location>
        <begin position="1"/>
        <end position="26"/>
    </location>
</feature>